<dbReference type="InterPro" id="IPR029016">
    <property type="entry name" value="GAF-like_dom_sf"/>
</dbReference>
<evidence type="ECO:0000313" key="2">
    <source>
        <dbReference type="EMBL" id="GCE11198.1"/>
    </source>
</evidence>
<proteinExistence type="predicted"/>
<organism evidence="2 3">
    <name type="scientific">Tengunoibacter tsumagoiensis</name>
    <dbReference type="NCBI Taxonomy" id="2014871"/>
    <lineage>
        <taxon>Bacteria</taxon>
        <taxon>Bacillati</taxon>
        <taxon>Chloroflexota</taxon>
        <taxon>Ktedonobacteria</taxon>
        <taxon>Ktedonobacterales</taxon>
        <taxon>Dictyobacteraceae</taxon>
        <taxon>Tengunoibacter</taxon>
    </lineage>
</organism>
<evidence type="ECO:0000313" key="3">
    <source>
        <dbReference type="Proteomes" id="UP000287352"/>
    </source>
</evidence>
<comment type="caution">
    <text evidence="2">The sequence shown here is derived from an EMBL/GenBank/DDBJ whole genome shotgun (WGS) entry which is preliminary data.</text>
</comment>
<protein>
    <recommendedName>
        <fullName evidence="4">GAF domain-containing protein</fullName>
    </recommendedName>
</protein>
<sequence length="394" mass="44681">MSEGFAADTQSQSKRKRPAGTSSIRTKRVRTSSTISKISPYPTPSMENEDCRTLARQEEGLQGEEGQSSRKNRRDATPFSNTLNTILHRDRAELKRVARALEVTENTIYRWMNGSSDHPRQIHLKRLPEVLQDHSQQLILAIQQTFGNVVEESQPQPGEVHRELYQEILKLFIANDDQHNRFWQIAQTLCGQALDLLDPEQKGLAITYARLSPPHEDGIHSLREVVTYGRHPWQDKQESKAYLGSTSLAGTAASLQRLQTWNSIESNQRVLVEVDTYEKSACAVPLCRGNTIAGVFIVSSTQPDFFHQPLICNTVAELAILLNVALSSSDFYAFSLLNLRPMPGLHWQRRQLAQSYNERIVAYASKYATSRRQAELCVQKEIELSFEQEASRMS</sequence>
<reference evidence="3" key="1">
    <citation type="submission" date="2018-12" db="EMBL/GenBank/DDBJ databases">
        <title>Tengunoibacter tsumagoiensis gen. nov., sp. nov., Dictyobacter kobayashii sp. nov., D. alpinus sp. nov., and D. joshuensis sp. nov. and description of Dictyobacteraceae fam. nov. within the order Ktedonobacterales isolated from Tengu-no-mugimeshi.</title>
        <authorList>
            <person name="Wang C.M."/>
            <person name="Zheng Y."/>
            <person name="Sakai Y."/>
            <person name="Toyoda A."/>
            <person name="Minakuchi Y."/>
            <person name="Abe K."/>
            <person name="Yokota A."/>
            <person name="Yabe S."/>
        </authorList>
    </citation>
    <scope>NUCLEOTIDE SEQUENCE [LARGE SCALE GENOMIC DNA]</scope>
    <source>
        <strain evidence="3">Uno3</strain>
    </source>
</reference>
<feature type="compositionally biased region" description="Basic and acidic residues" evidence="1">
    <location>
        <begin position="49"/>
        <end position="59"/>
    </location>
</feature>
<feature type="region of interest" description="Disordered" evidence="1">
    <location>
        <begin position="1"/>
        <end position="80"/>
    </location>
</feature>
<name>A0A401ZWD9_9CHLR</name>
<dbReference type="EMBL" id="BIFR01000001">
    <property type="protein sequence ID" value="GCE11198.1"/>
    <property type="molecule type" value="Genomic_DNA"/>
</dbReference>
<evidence type="ECO:0008006" key="4">
    <source>
        <dbReference type="Google" id="ProtNLM"/>
    </source>
</evidence>
<accession>A0A401ZWD9</accession>
<dbReference type="RefSeq" id="WP_126578899.1">
    <property type="nucleotide sequence ID" value="NZ_BIFR01000001.1"/>
</dbReference>
<dbReference type="AlphaFoldDB" id="A0A401ZWD9"/>
<dbReference type="SUPFAM" id="SSF55781">
    <property type="entry name" value="GAF domain-like"/>
    <property type="match status" value="1"/>
</dbReference>
<gene>
    <name evidence="2" type="ORF">KTT_10570</name>
</gene>
<dbReference type="Gene3D" id="3.30.450.40">
    <property type="match status" value="1"/>
</dbReference>
<dbReference type="Proteomes" id="UP000287352">
    <property type="component" value="Unassembled WGS sequence"/>
</dbReference>
<evidence type="ECO:0000256" key="1">
    <source>
        <dbReference type="SAM" id="MobiDB-lite"/>
    </source>
</evidence>
<keyword evidence="3" id="KW-1185">Reference proteome</keyword>
<dbReference type="OrthoDB" id="153391at2"/>